<dbReference type="PANTHER" id="PTHR22907:SF1">
    <property type="entry name" value="ZP DOMAIN-CONTAINING PROTEIN"/>
    <property type="match status" value="1"/>
</dbReference>
<evidence type="ECO:0000256" key="9">
    <source>
        <dbReference type="SAM" id="SignalP"/>
    </source>
</evidence>
<dbReference type="InterPro" id="IPR001507">
    <property type="entry name" value="ZP_dom"/>
</dbReference>
<dbReference type="InterPro" id="IPR056953">
    <property type="entry name" value="CUT_N"/>
</dbReference>
<keyword evidence="12" id="KW-1185">Reference proteome</keyword>
<comment type="caution">
    <text evidence="11">The sequence shown here is derived from an EMBL/GenBank/DDBJ whole genome shotgun (WGS) entry which is preliminary data.</text>
</comment>
<feature type="signal peptide" evidence="9">
    <location>
        <begin position="1"/>
        <end position="19"/>
    </location>
</feature>
<evidence type="ECO:0000313" key="11">
    <source>
        <dbReference type="EMBL" id="CAD5224096.1"/>
    </source>
</evidence>
<dbReference type="Proteomes" id="UP000614601">
    <property type="component" value="Unassembled WGS sequence"/>
</dbReference>
<dbReference type="Pfam" id="PF25301">
    <property type="entry name" value="CUT_C"/>
    <property type="match status" value="1"/>
</dbReference>
<evidence type="ECO:0000256" key="7">
    <source>
        <dbReference type="ARBA" id="ARBA00023136"/>
    </source>
</evidence>
<evidence type="ECO:0000313" key="12">
    <source>
        <dbReference type="Proteomes" id="UP000614601"/>
    </source>
</evidence>
<feature type="domain" description="ZP" evidence="10">
    <location>
        <begin position="33"/>
        <end position="291"/>
    </location>
</feature>
<evidence type="ECO:0000256" key="6">
    <source>
        <dbReference type="ARBA" id="ARBA00022989"/>
    </source>
</evidence>
<gene>
    <name evidence="11" type="ORF">BOKJ2_LOCUS10866</name>
</gene>
<dbReference type="InterPro" id="IPR057475">
    <property type="entry name" value="CUT_C"/>
</dbReference>
<dbReference type="GO" id="GO:0042302">
    <property type="term" value="F:structural constituent of cuticle"/>
    <property type="evidence" value="ECO:0007669"/>
    <property type="project" value="UniProtKB-KW"/>
</dbReference>
<evidence type="ECO:0000256" key="3">
    <source>
        <dbReference type="ARBA" id="ARBA00022475"/>
    </source>
</evidence>
<feature type="chain" id="PRO_5035595389" description="ZP domain-containing protein" evidence="9">
    <location>
        <begin position="20"/>
        <end position="560"/>
    </location>
</feature>
<comment type="subcellular location">
    <subcellularLocation>
        <location evidence="1">Cell membrane</location>
        <topology evidence="1">Single-pass type I membrane protein</topology>
    </subcellularLocation>
</comment>
<proteinExistence type="predicted"/>
<keyword evidence="5 9" id="KW-0732">Signal</keyword>
<dbReference type="GO" id="GO:0005886">
    <property type="term" value="C:plasma membrane"/>
    <property type="evidence" value="ECO:0007669"/>
    <property type="project" value="UniProtKB-SubCell"/>
</dbReference>
<feature type="transmembrane region" description="Helical" evidence="8">
    <location>
        <begin position="506"/>
        <end position="530"/>
    </location>
</feature>
<accession>A0A811L980</accession>
<dbReference type="EMBL" id="CAJFCW020000005">
    <property type="protein sequence ID" value="CAG9119592.1"/>
    <property type="molecule type" value="Genomic_DNA"/>
</dbReference>
<evidence type="ECO:0000256" key="8">
    <source>
        <dbReference type="SAM" id="Phobius"/>
    </source>
</evidence>
<sequence>MSRLLALIAFLLGYGSAQAEYLSAQLSEAPRVRCGDSTVKVTLLSTEPFEGNVYAKGFFNKDSCRVRGDGHGNVVNITIPITADCGMRRRRTINPKGIVIEMTLVLMFHQMLLTKNDKAFHIECMYLELSQKITNRIDVSMLPETEVRDQLSVKAEANVPKCRYEVLNDQKKKLAYARIGQAIFHRWYCEWDQSAEIEVDEDDHARMYCLTVHSCEVDDGHGNMQKLLDYNGCPVDKALLGKINYISDLEAEKKGLVFKFADKPTVYFSCQLRLELKNDFSDQCLRTSDSCENLERGQTVEGPVIGYDPLFPTPQYTVAPAELPVDDEVMTYTATVPTQTTTNPPNDSEYGFDDTTTVDWIHGDRTESTMTFLSHNSVEVEPSTQDREFDEYNIDMGKKAMDQKKSQSLDQSLSSEPVFDAQLSSESLFDRPVKDQRSSFEYNVKTTSPKMFAGPSIEFDVNAPGVDVVEVTDTSSEMNITPSMSKIPRNIADYQPQSQVCVNRRLLSYTVIVTVSGLLLIVVLLSVLLIRAVQKSRRLSTAQCHRYTENDSGVLSAFSP</sequence>
<dbReference type="Pfam" id="PF25057">
    <property type="entry name" value="CUT_N"/>
    <property type="match status" value="1"/>
</dbReference>
<dbReference type="OrthoDB" id="6139674at2759"/>
<keyword evidence="2" id="KW-0193">Cuticle</keyword>
<dbReference type="Proteomes" id="UP000783686">
    <property type="component" value="Unassembled WGS sequence"/>
</dbReference>
<dbReference type="PANTHER" id="PTHR22907">
    <property type="entry name" value="GH04558P"/>
    <property type="match status" value="1"/>
</dbReference>
<reference evidence="11" key="1">
    <citation type="submission" date="2020-09" db="EMBL/GenBank/DDBJ databases">
        <authorList>
            <person name="Kikuchi T."/>
        </authorList>
    </citation>
    <scope>NUCLEOTIDE SEQUENCE</scope>
    <source>
        <strain evidence="11">SH1</strain>
    </source>
</reference>
<evidence type="ECO:0000259" key="10">
    <source>
        <dbReference type="PROSITE" id="PS51034"/>
    </source>
</evidence>
<organism evidence="11 12">
    <name type="scientific">Bursaphelenchus okinawaensis</name>
    <dbReference type="NCBI Taxonomy" id="465554"/>
    <lineage>
        <taxon>Eukaryota</taxon>
        <taxon>Metazoa</taxon>
        <taxon>Ecdysozoa</taxon>
        <taxon>Nematoda</taxon>
        <taxon>Chromadorea</taxon>
        <taxon>Rhabditida</taxon>
        <taxon>Tylenchina</taxon>
        <taxon>Tylenchomorpha</taxon>
        <taxon>Aphelenchoidea</taxon>
        <taxon>Aphelenchoididae</taxon>
        <taxon>Bursaphelenchus</taxon>
    </lineage>
</organism>
<keyword evidence="4 8" id="KW-0812">Transmembrane</keyword>
<evidence type="ECO:0000256" key="5">
    <source>
        <dbReference type="ARBA" id="ARBA00022729"/>
    </source>
</evidence>
<evidence type="ECO:0000256" key="2">
    <source>
        <dbReference type="ARBA" id="ARBA00022460"/>
    </source>
</evidence>
<dbReference type="PROSITE" id="PS51034">
    <property type="entry name" value="ZP_2"/>
    <property type="match status" value="1"/>
</dbReference>
<name>A0A811L980_9BILA</name>
<dbReference type="EMBL" id="CAJFDH010000005">
    <property type="protein sequence ID" value="CAD5224096.1"/>
    <property type="molecule type" value="Genomic_DNA"/>
</dbReference>
<dbReference type="AlphaFoldDB" id="A0A811L980"/>
<dbReference type="SMART" id="SM00241">
    <property type="entry name" value="ZP"/>
    <property type="match status" value="1"/>
</dbReference>
<evidence type="ECO:0000256" key="4">
    <source>
        <dbReference type="ARBA" id="ARBA00022692"/>
    </source>
</evidence>
<keyword evidence="3" id="KW-1003">Cell membrane</keyword>
<keyword evidence="7 8" id="KW-0472">Membrane</keyword>
<dbReference type="InterPro" id="IPR051962">
    <property type="entry name" value="Cuticlin"/>
</dbReference>
<keyword evidence="6 8" id="KW-1133">Transmembrane helix</keyword>
<protein>
    <recommendedName>
        <fullName evidence="10">ZP domain-containing protein</fullName>
    </recommendedName>
</protein>
<evidence type="ECO:0000256" key="1">
    <source>
        <dbReference type="ARBA" id="ARBA00004251"/>
    </source>
</evidence>